<comment type="caution">
    <text evidence="1">The sequence shown here is derived from an EMBL/GenBank/DDBJ whole genome shotgun (WGS) entry which is preliminary data.</text>
</comment>
<evidence type="ECO:0008006" key="3">
    <source>
        <dbReference type="Google" id="ProtNLM"/>
    </source>
</evidence>
<dbReference type="RefSeq" id="WP_172208317.1">
    <property type="nucleotide sequence ID" value="NZ_BLLI01000020.1"/>
</dbReference>
<organism evidence="1 2">
    <name type="scientific">Pseudolactococcus hodotermopsidis</name>
    <dbReference type="NCBI Taxonomy" id="2709157"/>
    <lineage>
        <taxon>Bacteria</taxon>
        <taxon>Bacillati</taxon>
        <taxon>Bacillota</taxon>
        <taxon>Bacilli</taxon>
        <taxon>Lactobacillales</taxon>
        <taxon>Streptococcaceae</taxon>
        <taxon>Pseudolactococcus</taxon>
    </lineage>
</organism>
<accession>A0A6A0BBW1</accession>
<dbReference type="InterPro" id="IPR037914">
    <property type="entry name" value="SpoVT-AbrB_sf"/>
</dbReference>
<protein>
    <recommendedName>
        <fullName evidence="3">SpoVT-AbrB domain-containing protein</fullName>
    </recommendedName>
</protein>
<proteinExistence type="predicted"/>
<dbReference type="Proteomes" id="UP000480303">
    <property type="component" value="Unassembled WGS sequence"/>
</dbReference>
<evidence type="ECO:0000313" key="1">
    <source>
        <dbReference type="EMBL" id="GFH42326.1"/>
    </source>
</evidence>
<reference evidence="1 2" key="1">
    <citation type="submission" date="2020-02" db="EMBL/GenBank/DDBJ databases">
        <title>Draft genome sequence of Lactococcus sp. Hs30E4-3.</title>
        <authorList>
            <person name="Noda S."/>
            <person name="Yuki M."/>
            <person name="Ohkuma M."/>
        </authorList>
    </citation>
    <scope>NUCLEOTIDE SEQUENCE [LARGE SCALE GENOMIC DNA]</scope>
    <source>
        <strain evidence="1 2">Hs30E4-3</strain>
    </source>
</reference>
<dbReference type="SUPFAM" id="SSF89447">
    <property type="entry name" value="AbrB/MazE/MraZ-like"/>
    <property type="match status" value="1"/>
</dbReference>
<gene>
    <name evidence="1" type="ORF">Hs30E_08770</name>
</gene>
<name>A0A6A0BBW1_9LACT</name>
<evidence type="ECO:0000313" key="2">
    <source>
        <dbReference type="Proteomes" id="UP000480303"/>
    </source>
</evidence>
<dbReference type="NCBIfam" id="NF047400">
    <property type="entry name" value="MazE_PemI_antitoxin"/>
    <property type="match status" value="1"/>
</dbReference>
<keyword evidence="2" id="KW-1185">Reference proteome</keyword>
<dbReference type="AlphaFoldDB" id="A0A6A0BBW1"/>
<dbReference type="EMBL" id="BLLI01000020">
    <property type="protein sequence ID" value="GFH42326.1"/>
    <property type="molecule type" value="Genomic_DNA"/>
</dbReference>
<sequence length="65" mass="7416">MNTVKTRKIDNSTTVTIPKEIDVEIGAEFFVYKGVDNVIILARKVENPFTSDNERIGRRCDFSSH</sequence>